<evidence type="ECO:0000259" key="1">
    <source>
        <dbReference type="Pfam" id="PF07985"/>
    </source>
</evidence>
<dbReference type="WBParaSite" id="Gr19_v10_g15197.t2">
    <property type="protein sequence ID" value="Gr19_v10_g15197.t2"/>
    <property type="gene ID" value="Gr19_v10_g15197"/>
</dbReference>
<dbReference type="Proteomes" id="UP000887572">
    <property type="component" value="Unplaced"/>
</dbReference>
<protein>
    <submittedName>
        <fullName evidence="3">SRR1-like domain-containing protein</fullName>
    </submittedName>
</protein>
<evidence type="ECO:0000313" key="3">
    <source>
        <dbReference type="WBParaSite" id="Gr19_v10_g15197.t2"/>
    </source>
</evidence>
<name>A0A914HA54_GLORO</name>
<dbReference type="Pfam" id="PF07985">
    <property type="entry name" value="SRR1"/>
    <property type="match status" value="1"/>
</dbReference>
<organism evidence="2 3">
    <name type="scientific">Globodera rostochiensis</name>
    <name type="common">Golden nematode worm</name>
    <name type="synonym">Heterodera rostochiensis</name>
    <dbReference type="NCBI Taxonomy" id="31243"/>
    <lineage>
        <taxon>Eukaryota</taxon>
        <taxon>Metazoa</taxon>
        <taxon>Ecdysozoa</taxon>
        <taxon>Nematoda</taxon>
        <taxon>Chromadorea</taxon>
        <taxon>Rhabditida</taxon>
        <taxon>Tylenchina</taxon>
        <taxon>Tylenchomorpha</taxon>
        <taxon>Tylenchoidea</taxon>
        <taxon>Heteroderidae</taxon>
        <taxon>Heteroderinae</taxon>
        <taxon>Globodera</taxon>
    </lineage>
</organism>
<dbReference type="InterPro" id="IPR012942">
    <property type="entry name" value="SRR1-like"/>
</dbReference>
<sequence length="256" mass="28312">MHQIVGDGWTLAARTKKSRRRRVFSAFTTPKCHANLGALPHNAFVGDEAAAVDSVPLSARAELAARMGRLRHKFPPKFRHGILCFVERILCDLPTNCVPLVTSQDPVTTLCETDYLASRGITVLPSDDLLSAPPIDVCQPNYTLLFMIHCTNEMYDNVLSYYRHRHRLQNVILVGNDPNLGITSSFLPINGTNDGSPPSDSVPFANLCTFARQSVAFSLPNFEAAENAFHSTSISFLDIDRESEENLGKMFIDCVS</sequence>
<evidence type="ECO:0000313" key="2">
    <source>
        <dbReference type="Proteomes" id="UP000887572"/>
    </source>
</evidence>
<accession>A0A914HA54</accession>
<proteinExistence type="predicted"/>
<reference evidence="3" key="1">
    <citation type="submission" date="2022-11" db="UniProtKB">
        <authorList>
            <consortium name="WormBaseParasite"/>
        </authorList>
    </citation>
    <scope>IDENTIFICATION</scope>
</reference>
<dbReference type="AlphaFoldDB" id="A0A914HA54"/>
<keyword evidence="2" id="KW-1185">Reference proteome</keyword>
<feature type="domain" description="SRR1-like" evidence="1">
    <location>
        <begin position="101"/>
        <end position="234"/>
    </location>
</feature>